<dbReference type="Gene3D" id="3.40.50.150">
    <property type="entry name" value="Vaccinia Virus protein VP39"/>
    <property type="match status" value="1"/>
</dbReference>
<dbReference type="Proteomes" id="UP000318017">
    <property type="component" value="Chromosome"/>
</dbReference>
<dbReference type="Pfam" id="PF08421">
    <property type="entry name" value="Methyltransf_13"/>
    <property type="match status" value="1"/>
</dbReference>
<dbReference type="KEGG" id="ahel:Q31a_64260"/>
<dbReference type="RefSeq" id="WP_197355925.1">
    <property type="nucleotide sequence ID" value="NZ_CP036298.1"/>
</dbReference>
<name>A0A518GHG9_9BACT</name>
<feature type="domain" description="Methyltransferase putative zinc binding" evidence="1">
    <location>
        <begin position="17"/>
        <end position="78"/>
    </location>
</feature>
<dbReference type="InterPro" id="IPR029063">
    <property type="entry name" value="SAM-dependent_MTases_sf"/>
</dbReference>
<evidence type="ECO:0008006" key="5">
    <source>
        <dbReference type="Google" id="ProtNLM"/>
    </source>
</evidence>
<protein>
    <recommendedName>
        <fullName evidence="5">Bifunctional 3-demethylubiquinone-9 3-methyltransferase/ 2-octaprenyl-6-hydroxy phenol methylase</fullName>
    </recommendedName>
</protein>
<dbReference type="Gene3D" id="6.20.50.110">
    <property type="entry name" value="Methyltransferase, zinc-binding domain"/>
    <property type="match status" value="1"/>
</dbReference>
<dbReference type="EMBL" id="CP036298">
    <property type="protein sequence ID" value="QDV28033.1"/>
    <property type="molecule type" value="Genomic_DNA"/>
</dbReference>
<dbReference type="PANTHER" id="PTHR43861:SF5">
    <property type="entry name" value="BLL5978 PROTEIN"/>
    <property type="match status" value="1"/>
</dbReference>
<reference evidence="3 4" key="1">
    <citation type="submission" date="2019-02" db="EMBL/GenBank/DDBJ databases">
        <title>Deep-cultivation of Planctomycetes and their phenomic and genomic characterization uncovers novel biology.</title>
        <authorList>
            <person name="Wiegand S."/>
            <person name="Jogler M."/>
            <person name="Boedeker C."/>
            <person name="Pinto D."/>
            <person name="Vollmers J."/>
            <person name="Rivas-Marin E."/>
            <person name="Kohn T."/>
            <person name="Peeters S.H."/>
            <person name="Heuer A."/>
            <person name="Rast P."/>
            <person name="Oberbeckmann S."/>
            <person name="Bunk B."/>
            <person name="Jeske O."/>
            <person name="Meyerdierks A."/>
            <person name="Storesund J.E."/>
            <person name="Kallscheuer N."/>
            <person name="Luecker S."/>
            <person name="Lage O.M."/>
            <person name="Pohl T."/>
            <person name="Merkel B.J."/>
            <person name="Hornburger P."/>
            <person name="Mueller R.-W."/>
            <person name="Bruemmer F."/>
            <person name="Labrenz M."/>
            <person name="Spormann A.M."/>
            <person name="Op den Camp H."/>
            <person name="Overmann J."/>
            <person name="Amann R."/>
            <person name="Jetten M.S.M."/>
            <person name="Mascher T."/>
            <person name="Medema M.H."/>
            <person name="Devos D.P."/>
            <person name="Kaster A.-K."/>
            <person name="Ovreas L."/>
            <person name="Rohde M."/>
            <person name="Galperin M.Y."/>
            <person name="Jogler C."/>
        </authorList>
    </citation>
    <scope>NUCLEOTIDE SEQUENCE [LARGE SCALE GENOMIC DNA]</scope>
    <source>
        <strain evidence="3 4">Q31a</strain>
    </source>
</reference>
<keyword evidence="4" id="KW-1185">Reference proteome</keyword>
<feature type="domain" description="C-methyltransferase" evidence="2">
    <location>
        <begin position="259"/>
        <end position="414"/>
    </location>
</feature>
<dbReference type="SUPFAM" id="SSF53335">
    <property type="entry name" value="S-adenosyl-L-methionine-dependent methyltransferases"/>
    <property type="match status" value="1"/>
</dbReference>
<gene>
    <name evidence="3" type="ORF">Q31a_64260</name>
</gene>
<evidence type="ECO:0000259" key="1">
    <source>
        <dbReference type="Pfam" id="PF08421"/>
    </source>
</evidence>
<dbReference type="AlphaFoldDB" id="A0A518GHG9"/>
<dbReference type="InterPro" id="IPR038576">
    <property type="entry name" value="Methyltransf_Zn-bd_dom_put_sf"/>
</dbReference>
<dbReference type="InterPro" id="IPR013691">
    <property type="entry name" value="MeTrfase_14"/>
</dbReference>
<evidence type="ECO:0000313" key="3">
    <source>
        <dbReference type="EMBL" id="QDV28033.1"/>
    </source>
</evidence>
<dbReference type="InterPro" id="IPR013630">
    <property type="entry name" value="Methyltransf_Zn-bd_dom_put"/>
</dbReference>
<dbReference type="Pfam" id="PF13489">
    <property type="entry name" value="Methyltransf_23"/>
    <property type="match status" value="1"/>
</dbReference>
<dbReference type="Gene3D" id="3.40.50.720">
    <property type="entry name" value="NAD(P)-binding Rossmann-like Domain"/>
    <property type="match status" value="1"/>
</dbReference>
<proteinExistence type="predicted"/>
<accession>A0A518GHG9</accession>
<sequence length="419" mass="46500">MHPRPEHNIPSGTVTACQICGCQDLHLVLDLGHQPLCDTLLSGEDLGRPETSYPLRQMWCPECTLSQLDYVVPSDVVFHPAYPYRTGVTRELAAYQVELAQAVLADLEVPADSLVVDIGCNDGTLLTSFRDQGQRVVGVEPTNIAQFAVEAGIETLQAPFTPQIARDIVDVHGPAKVVSATNVFAHIASLGDVIEALEILVADDGFFVLENHYLRPVMDRLQFDTIYHEHLKTYTLLSLVTLFNYYNFTVVDAHKVSRYGGNIRVYVAKGRGATPHRRVSELLAEELQAGFKDPQYYLEFRKQSINLKNQLLALFVQCAQADTPIVGNSCPGRCSTLLNFLGVGPDLMPYIGEQPASLKLGKFLPGMHIPIVSNQRIIDEQPEHVMLLAWHYATPIAEQLRERGLQSNLIVPLPQVQNI</sequence>
<evidence type="ECO:0000313" key="4">
    <source>
        <dbReference type="Proteomes" id="UP000318017"/>
    </source>
</evidence>
<dbReference type="PROSITE" id="PS51257">
    <property type="entry name" value="PROKAR_LIPOPROTEIN"/>
    <property type="match status" value="1"/>
</dbReference>
<organism evidence="3 4">
    <name type="scientific">Aureliella helgolandensis</name>
    <dbReference type="NCBI Taxonomy" id="2527968"/>
    <lineage>
        <taxon>Bacteria</taxon>
        <taxon>Pseudomonadati</taxon>
        <taxon>Planctomycetota</taxon>
        <taxon>Planctomycetia</taxon>
        <taxon>Pirellulales</taxon>
        <taxon>Pirellulaceae</taxon>
        <taxon>Aureliella</taxon>
    </lineage>
</organism>
<dbReference type="PANTHER" id="PTHR43861">
    <property type="entry name" value="TRANS-ACONITATE 2-METHYLTRANSFERASE-RELATED"/>
    <property type="match status" value="1"/>
</dbReference>
<dbReference type="Pfam" id="PF08484">
    <property type="entry name" value="Methyltransf_14"/>
    <property type="match status" value="1"/>
</dbReference>
<evidence type="ECO:0000259" key="2">
    <source>
        <dbReference type="Pfam" id="PF08484"/>
    </source>
</evidence>